<dbReference type="Pfam" id="PF13365">
    <property type="entry name" value="Trypsin_2"/>
    <property type="match status" value="1"/>
</dbReference>
<accession>A0AAV3PAV7</accession>
<dbReference type="Gene3D" id="2.40.10.10">
    <property type="entry name" value="Trypsin-like serine proteases"/>
    <property type="match status" value="1"/>
</dbReference>
<dbReference type="SUPFAM" id="SSF50494">
    <property type="entry name" value="Trypsin-like serine proteases"/>
    <property type="match status" value="1"/>
</dbReference>
<evidence type="ECO:0000313" key="1">
    <source>
        <dbReference type="EMBL" id="GAA0147117.1"/>
    </source>
</evidence>
<sequence length="264" mass="29732">MEQVFPKGKLEKPLSDKRRVQFCNKMKPVVWAIKVDTENDETRVCTGFCIRKDGLLLTVSHVFSFQSNDVAPIKLLSICARRDLDKDEEFFACTIVHIWDHFDLVLLKVDDDSRTLDANFKGFDYATIEHVSRKLPSGIELFSIGLYQGHGFHLFTGVLINNINPDDIDYAFLGLDNKFKVERVDLENSSVYNDKMPTFGFPKDLHPGLKFLEASFMGDLSGMSGSPIFSSEGKIVSIVQRGLCSTFGVTHRALIAFVQSYGDS</sequence>
<reference evidence="1 2" key="1">
    <citation type="submission" date="2024-01" db="EMBL/GenBank/DDBJ databases">
        <title>The complete chloroplast genome sequence of Lithospermum erythrorhizon: insights into the phylogenetic relationship among Boraginaceae species and the maternal lineages of purple gromwells.</title>
        <authorList>
            <person name="Okada T."/>
            <person name="Watanabe K."/>
        </authorList>
    </citation>
    <scope>NUCLEOTIDE SEQUENCE [LARGE SCALE GENOMIC DNA]</scope>
</reference>
<dbReference type="Proteomes" id="UP001454036">
    <property type="component" value="Unassembled WGS sequence"/>
</dbReference>
<dbReference type="InterPro" id="IPR043504">
    <property type="entry name" value="Peptidase_S1_PA_chymotrypsin"/>
</dbReference>
<name>A0AAV3PAV7_LITER</name>
<keyword evidence="2" id="KW-1185">Reference proteome</keyword>
<proteinExistence type="predicted"/>
<dbReference type="AlphaFoldDB" id="A0AAV3PAV7"/>
<dbReference type="InterPro" id="IPR009003">
    <property type="entry name" value="Peptidase_S1_PA"/>
</dbReference>
<dbReference type="EMBL" id="BAABME010016706">
    <property type="protein sequence ID" value="GAA0147117.1"/>
    <property type="molecule type" value="Genomic_DNA"/>
</dbReference>
<evidence type="ECO:0000313" key="2">
    <source>
        <dbReference type="Proteomes" id="UP001454036"/>
    </source>
</evidence>
<evidence type="ECO:0008006" key="3">
    <source>
        <dbReference type="Google" id="ProtNLM"/>
    </source>
</evidence>
<comment type="caution">
    <text evidence="1">The sequence shown here is derived from an EMBL/GenBank/DDBJ whole genome shotgun (WGS) entry which is preliminary data.</text>
</comment>
<organism evidence="1 2">
    <name type="scientific">Lithospermum erythrorhizon</name>
    <name type="common">Purple gromwell</name>
    <name type="synonym">Lithospermum officinale var. erythrorhizon</name>
    <dbReference type="NCBI Taxonomy" id="34254"/>
    <lineage>
        <taxon>Eukaryota</taxon>
        <taxon>Viridiplantae</taxon>
        <taxon>Streptophyta</taxon>
        <taxon>Embryophyta</taxon>
        <taxon>Tracheophyta</taxon>
        <taxon>Spermatophyta</taxon>
        <taxon>Magnoliopsida</taxon>
        <taxon>eudicotyledons</taxon>
        <taxon>Gunneridae</taxon>
        <taxon>Pentapetalae</taxon>
        <taxon>asterids</taxon>
        <taxon>lamiids</taxon>
        <taxon>Boraginales</taxon>
        <taxon>Boraginaceae</taxon>
        <taxon>Boraginoideae</taxon>
        <taxon>Lithospermeae</taxon>
        <taxon>Lithospermum</taxon>
    </lineage>
</organism>
<gene>
    <name evidence="1" type="ORF">LIER_36454</name>
</gene>
<protein>
    <recommendedName>
        <fullName evidence="3">Serine protease</fullName>
    </recommendedName>
</protein>